<reference evidence="2" key="1">
    <citation type="submission" date="2006-11" db="EMBL/GenBank/DDBJ databases">
        <title>Sequence of Campylobacter fetus subsp. fetus 82-40.</title>
        <authorList>
            <person name="Fouts D.E."/>
            <person name="Nelson K.E."/>
        </authorList>
    </citation>
    <scope>NUCLEOTIDE SEQUENCE [LARGE SCALE GENOMIC DNA]</scope>
    <source>
        <strain evidence="2">82-40</strain>
    </source>
</reference>
<dbReference type="Proteomes" id="UP000000760">
    <property type="component" value="Chromosome"/>
</dbReference>
<gene>
    <name evidence="1" type="ordered locus">CFF8240_0695</name>
</gene>
<dbReference type="AlphaFoldDB" id="A0RNT7"/>
<accession>A0RNT7</accession>
<proteinExistence type="predicted"/>
<name>A0RNT7_CAMFF</name>
<evidence type="ECO:0000313" key="1">
    <source>
        <dbReference type="EMBL" id="ABK83229.1"/>
    </source>
</evidence>
<dbReference type="HOGENOM" id="CLU_3230975_0_0_7"/>
<evidence type="ECO:0000313" key="2">
    <source>
        <dbReference type="Proteomes" id="UP000000760"/>
    </source>
</evidence>
<organism evidence="1 2">
    <name type="scientific">Campylobacter fetus subsp. fetus (strain 82-40)</name>
    <dbReference type="NCBI Taxonomy" id="360106"/>
    <lineage>
        <taxon>Bacteria</taxon>
        <taxon>Pseudomonadati</taxon>
        <taxon>Campylobacterota</taxon>
        <taxon>Epsilonproteobacteria</taxon>
        <taxon>Campylobacterales</taxon>
        <taxon>Campylobacteraceae</taxon>
        <taxon>Campylobacter</taxon>
    </lineage>
</organism>
<dbReference type="KEGG" id="cff:CFF8240_0695"/>
<dbReference type="EMBL" id="CP000487">
    <property type="protein sequence ID" value="ABK83229.1"/>
    <property type="molecule type" value="Genomic_DNA"/>
</dbReference>
<protein>
    <submittedName>
        <fullName evidence="1">Uncharacterized protein</fullName>
    </submittedName>
</protein>
<sequence>MKAIDNNATKNMFKYIRIYKIYAKTMKLFYLLLQIKMDLLTIV</sequence>